<dbReference type="SMART" id="SM00633">
    <property type="entry name" value="Glyco_10"/>
    <property type="match status" value="1"/>
</dbReference>
<dbReference type="InterPro" id="IPR044846">
    <property type="entry name" value="GH10"/>
</dbReference>
<gene>
    <name evidence="12" type="ORF">SAMN05421872_101665</name>
</gene>
<dbReference type="STRING" id="1045774.SAMN05421872_101665"/>
<dbReference type="EMBL" id="FMZM01000001">
    <property type="protein sequence ID" value="SDC25191.1"/>
    <property type="molecule type" value="Genomic_DNA"/>
</dbReference>
<dbReference type="InterPro" id="IPR001000">
    <property type="entry name" value="GH10_dom"/>
</dbReference>
<keyword evidence="8 12" id="KW-0326">Glycosidase</keyword>
<keyword evidence="13" id="KW-1185">Reference proteome</keyword>
<organism evidence="12 13">
    <name type="scientific">Nocardioides lianchengensis</name>
    <dbReference type="NCBI Taxonomy" id="1045774"/>
    <lineage>
        <taxon>Bacteria</taxon>
        <taxon>Bacillati</taxon>
        <taxon>Actinomycetota</taxon>
        <taxon>Actinomycetes</taxon>
        <taxon>Propionibacteriales</taxon>
        <taxon>Nocardioidaceae</taxon>
        <taxon>Nocardioides</taxon>
    </lineage>
</organism>
<dbReference type="InterPro" id="IPR017853">
    <property type="entry name" value="GH"/>
</dbReference>
<comment type="catalytic activity">
    <reaction evidence="1">
        <text>Endohydrolysis of (1-&gt;4)-beta-D-xylosidic linkages in xylans.</text>
        <dbReference type="EC" id="3.2.1.8"/>
    </reaction>
</comment>
<evidence type="ECO:0000256" key="9">
    <source>
        <dbReference type="ARBA" id="ARBA00023326"/>
    </source>
</evidence>
<name>A0A1G6K2V2_9ACTN</name>
<comment type="similarity">
    <text evidence="2">Belongs to the glycosyl hydrolase 10 (cellulase F) family.</text>
</comment>
<dbReference type="OrthoDB" id="9815836at2"/>
<dbReference type="Pfam" id="PF00331">
    <property type="entry name" value="Glyco_hydro_10"/>
    <property type="match status" value="1"/>
</dbReference>
<evidence type="ECO:0000256" key="6">
    <source>
        <dbReference type="ARBA" id="ARBA00022801"/>
    </source>
</evidence>
<dbReference type="PROSITE" id="PS51760">
    <property type="entry name" value="GH10_2"/>
    <property type="match status" value="1"/>
</dbReference>
<keyword evidence="7" id="KW-0119">Carbohydrate metabolism</keyword>
<keyword evidence="4 12" id="KW-0858">Xylan degradation</keyword>
<dbReference type="SUPFAM" id="SSF51445">
    <property type="entry name" value="(Trans)glycosidases"/>
    <property type="match status" value="1"/>
</dbReference>
<evidence type="ECO:0000256" key="10">
    <source>
        <dbReference type="SAM" id="MobiDB-lite"/>
    </source>
</evidence>
<evidence type="ECO:0000313" key="13">
    <source>
        <dbReference type="Proteomes" id="UP000199034"/>
    </source>
</evidence>
<evidence type="ECO:0000256" key="2">
    <source>
        <dbReference type="ARBA" id="ARBA00007495"/>
    </source>
</evidence>
<dbReference type="Gene3D" id="3.20.20.80">
    <property type="entry name" value="Glycosidases"/>
    <property type="match status" value="1"/>
</dbReference>
<evidence type="ECO:0000313" key="12">
    <source>
        <dbReference type="EMBL" id="SDC25191.1"/>
    </source>
</evidence>
<accession>A0A1G6K2V2</accession>
<evidence type="ECO:0000256" key="5">
    <source>
        <dbReference type="ARBA" id="ARBA00022729"/>
    </source>
</evidence>
<feature type="region of interest" description="Disordered" evidence="10">
    <location>
        <begin position="127"/>
        <end position="147"/>
    </location>
</feature>
<feature type="compositionally biased region" description="Basic and acidic residues" evidence="10">
    <location>
        <begin position="8"/>
        <end position="34"/>
    </location>
</feature>
<dbReference type="Proteomes" id="UP000199034">
    <property type="component" value="Unassembled WGS sequence"/>
</dbReference>
<evidence type="ECO:0000256" key="8">
    <source>
        <dbReference type="ARBA" id="ARBA00023295"/>
    </source>
</evidence>
<feature type="region of interest" description="Disordered" evidence="10">
    <location>
        <begin position="1"/>
        <end position="42"/>
    </location>
</feature>
<evidence type="ECO:0000256" key="7">
    <source>
        <dbReference type="ARBA" id="ARBA00023277"/>
    </source>
</evidence>
<reference evidence="13" key="1">
    <citation type="submission" date="2016-10" db="EMBL/GenBank/DDBJ databases">
        <authorList>
            <person name="Varghese N."/>
            <person name="Submissions S."/>
        </authorList>
    </citation>
    <scope>NUCLEOTIDE SEQUENCE [LARGE SCALE GENOMIC DNA]</scope>
    <source>
        <strain evidence="13">CGMCC 4.6858</strain>
    </source>
</reference>
<evidence type="ECO:0000256" key="4">
    <source>
        <dbReference type="ARBA" id="ARBA00022651"/>
    </source>
</evidence>
<dbReference type="PANTHER" id="PTHR31490:SF88">
    <property type="entry name" value="BETA-XYLANASE"/>
    <property type="match status" value="1"/>
</dbReference>
<dbReference type="GO" id="GO:0031176">
    <property type="term" value="F:endo-1,4-beta-xylanase activity"/>
    <property type="evidence" value="ECO:0007669"/>
    <property type="project" value="UniProtKB-EC"/>
</dbReference>
<proteinExistence type="inferred from homology"/>
<evidence type="ECO:0000256" key="3">
    <source>
        <dbReference type="ARBA" id="ARBA00012590"/>
    </source>
</evidence>
<dbReference type="EC" id="3.2.1.8" evidence="3"/>
<dbReference type="GO" id="GO:0045493">
    <property type="term" value="P:xylan catabolic process"/>
    <property type="evidence" value="ECO:0007669"/>
    <property type="project" value="UniProtKB-KW"/>
</dbReference>
<sequence>MLRSGRSSSDRSSSRDSDAIDSAHRPEPRTREGGDDPAVEPRSSSVLSRALAAGVCAVILAGWSGVRIDRATQAVETPEVTPAAVSHPAAEKRTQSVLRASDWRYVPGVSARNGKLHVARTGLATLRTSPEDQKTRQPTYQPNPPVALAGPHVVLARRNDVGITARLQRIRGAATVSFLSGPNRRFDERVEHQAGIDVSLTRSVATLRIWNGEDRRPRRLRMRLEGPRRSHAQITVRQLDHRLTVAVDGQRFPVRREVFEDQVWFGLSATKRFVVSALDVYPLGGTRLRITDRARDPFARVTPSRTGLASLAAARGRGDKQIGTAVDLAQLLANPAYTRYVLRNFNEIQTETLAKFQALQPRRGRFQFGELDALVAFAERHDLEVQGHALIFGEAYPRWLHRTLRGASRDEALAIMREHITTVVRRYDGRHGHGLIKRWDVVNEPFDPDHWGRLNQDTIWYRAIGESYIAEAFKAARAAHRDGEFGLNDWSIETDRVRRQAVIDLLRRLPRGTVDYVGLQAHFDEDTVDDDEVMEAILGGSLPGIFQEFADLGVQVRVSEASVAQNGDARTQAAVYATLIGACLRSTSCLGFNMWGATSNEWYFTTTPEGGIGDDAPTRQRGNGRIVERPAMSAMRRAVTR</sequence>
<feature type="domain" description="GH10" evidence="11">
    <location>
        <begin position="305"/>
        <end position="638"/>
    </location>
</feature>
<evidence type="ECO:0000259" key="11">
    <source>
        <dbReference type="PROSITE" id="PS51760"/>
    </source>
</evidence>
<keyword evidence="9" id="KW-0624">Polysaccharide degradation</keyword>
<protein>
    <recommendedName>
        <fullName evidence="3">endo-1,4-beta-xylanase</fullName>
        <ecNumber evidence="3">3.2.1.8</ecNumber>
    </recommendedName>
</protein>
<keyword evidence="5" id="KW-0732">Signal</keyword>
<keyword evidence="6 12" id="KW-0378">Hydrolase</keyword>
<evidence type="ECO:0000256" key="1">
    <source>
        <dbReference type="ARBA" id="ARBA00000681"/>
    </source>
</evidence>
<dbReference type="PANTHER" id="PTHR31490">
    <property type="entry name" value="GLYCOSYL HYDROLASE"/>
    <property type="match status" value="1"/>
</dbReference>
<dbReference type="AlphaFoldDB" id="A0A1G6K2V2"/>